<dbReference type="RefSeq" id="WP_425345091.1">
    <property type="nucleotide sequence ID" value="NZ_JBGUBD010000004.1"/>
</dbReference>
<proteinExistence type="predicted"/>
<dbReference type="EMBL" id="JBGUBD010000004">
    <property type="protein sequence ID" value="MFA9478164.1"/>
    <property type="molecule type" value="Genomic_DNA"/>
</dbReference>
<accession>A0ABV4U6N8</accession>
<evidence type="ECO:0000256" key="1">
    <source>
        <dbReference type="SAM" id="Phobius"/>
    </source>
</evidence>
<feature type="transmembrane region" description="Helical" evidence="1">
    <location>
        <begin position="39"/>
        <end position="58"/>
    </location>
</feature>
<dbReference type="Proteomes" id="UP001575105">
    <property type="component" value="Unassembled WGS sequence"/>
</dbReference>
<keyword evidence="3" id="KW-1185">Reference proteome</keyword>
<feature type="transmembrane region" description="Helical" evidence="1">
    <location>
        <begin position="217"/>
        <end position="241"/>
    </location>
</feature>
<comment type="caution">
    <text evidence="2">The sequence shown here is derived from an EMBL/GenBank/DDBJ whole genome shotgun (WGS) entry which is preliminary data.</text>
</comment>
<evidence type="ECO:0000313" key="3">
    <source>
        <dbReference type="Proteomes" id="UP001575105"/>
    </source>
</evidence>
<feature type="transmembrane region" description="Helical" evidence="1">
    <location>
        <begin position="170"/>
        <end position="196"/>
    </location>
</feature>
<feature type="transmembrane region" description="Helical" evidence="1">
    <location>
        <begin position="539"/>
        <end position="557"/>
    </location>
</feature>
<keyword evidence="1" id="KW-0472">Membrane</keyword>
<feature type="transmembrane region" description="Helical" evidence="1">
    <location>
        <begin position="70"/>
        <end position="89"/>
    </location>
</feature>
<keyword evidence="1" id="KW-1133">Transmembrane helix</keyword>
<organism evidence="2 3">
    <name type="scientific">Natronomicrosphaera hydrolytica</name>
    <dbReference type="NCBI Taxonomy" id="3242702"/>
    <lineage>
        <taxon>Bacteria</taxon>
        <taxon>Pseudomonadati</taxon>
        <taxon>Planctomycetota</taxon>
        <taxon>Phycisphaerae</taxon>
        <taxon>Phycisphaerales</taxon>
        <taxon>Phycisphaeraceae</taxon>
        <taxon>Natronomicrosphaera</taxon>
    </lineage>
</organism>
<reference evidence="2 3" key="1">
    <citation type="submission" date="2024-08" db="EMBL/GenBank/DDBJ databases">
        <title>Whole-genome sequencing of halo(alkali)philic microorganisms from hypersaline lakes.</title>
        <authorList>
            <person name="Sorokin D.Y."/>
            <person name="Merkel A.Y."/>
            <person name="Messina E."/>
            <person name="Yakimov M."/>
        </authorList>
    </citation>
    <scope>NUCLEOTIDE SEQUENCE [LARGE SCALE GENOMIC DNA]</scope>
    <source>
        <strain evidence="2 3">AB-hyl4</strain>
    </source>
</reference>
<keyword evidence="1" id="KW-0812">Transmembrane</keyword>
<feature type="transmembrane region" description="Helical" evidence="1">
    <location>
        <begin position="138"/>
        <end position="158"/>
    </location>
</feature>
<sequence>MPKRNWKIWLGLLLTILVVGEGIAWLLWAQGWAEVGAVVAGAGRVVAALWVVRGLWLWRDIPWVRQQTRVIIGTIVALLLVLFGMQMGYEGLVYATVGSYLMAIGFVYGLALMRLMLSPGHPILGVARTLLDEAIRMKVAIVFIVAVVLLVPTLPFALDAGELLKYRVQSFLTWSLMATGVLLSLMTIFLAVMTITSEVNHRQIFLTMTKPVGRAQYLAGKWLGIALLNVLLVAVCGGGIYTFTQLLVQQEAASQADRLAVEQEVLSARVPLTPQPPAGTDMSSLYEQRLERLRQQDPMEYGQPGATVPPRIRRQIQQQVIAQWYTVGPRQSQTYVFRDVRVPDAEQQTVQFRLNPRAAGNVPEGYVYLDVLINGRRYQLQPGQTGYLRLSEDTFHVLRIPAQLIENGELRITIRNPEMNGYEQPSFSFNTADGLQILYRAGAFEANLLRSLAMIWLRLGFLAMLGLAAGTFMSFPTASLLSMMVYVAAAASGFLQESLESYAAFPGGEISAWEQIVGIPAGMLAAIGAGEFGEALRMLIRLLGQTFMLFVPAFGDYNPTPLVSDGLAVSWRMLGNAAWQVGLVWTGVMAIIGWAIFRRRELARVTV</sequence>
<feature type="transmembrane region" description="Helical" evidence="1">
    <location>
        <begin position="95"/>
        <end position="117"/>
    </location>
</feature>
<evidence type="ECO:0000313" key="2">
    <source>
        <dbReference type="EMBL" id="MFA9478164.1"/>
    </source>
</evidence>
<feature type="transmembrane region" description="Helical" evidence="1">
    <location>
        <begin position="577"/>
        <end position="597"/>
    </location>
</feature>
<protein>
    <recommendedName>
        <fullName evidence="4">ABC-type transport system involved in multi-copper enzyme maturation permease subunit</fullName>
    </recommendedName>
</protein>
<evidence type="ECO:0008006" key="4">
    <source>
        <dbReference type="Google" id="ProtNLM"/>
    </source>
</evidence>
<gene>
    <name evidence="2" type="ORF">ACERK3_07630</name>
</gene>
<name>A0ABV4U6N8_9BACT</name>